<evidence type="ECO:0000313" key="2">
    <source>
        <dbReference type="EMBL" id="CAD6212287.1"/>
    </source>
</evidence>
<gene>
    <name evidence="2" type="ORF">NCGR_LOCUS8095</name>
</gene>
<name>A0A811MTR2_9POAL</name>
<evidence type="ECO:0000313" key="3">
    <source>
        <dbReference type="Proteomes" id="UP000604825"/>
    </source>
</evidence>
<evidence type="ECO:0000256" key="1">
    <source>
        <dbReference type="SAM" id="MobiDB-lite"/>
    </source>
</evidence>
<dbReference type="AlphaFoldDB" id="A0A811MTR2"/>
<protein>
    <submittedName>
        <fullName evidence="2">Uncharacterized protein</fullName>
    </submittedName>
</protein>
<dbReference type="Proteomes" id="UP000604825">
    <property type="component" value="Unassembled WGS sequence"/>
</dbReference>
<feature type="region of interest" description="Disordered" evidence="1">
    <location>
        <begin position="1"/>
        <end position="109"/>
    </location>
</feature>
<comment type="caution">
    <text evidence="2">The sequence shown here is derived from an EMBL/GenBank/DDBJ whole genome shotgun (WGS) entry which is preliminary data.</text>
</comment>
<dbReference type="EMBL" id="CAJGYO010000002">
    <property type="protein sequence ID" value="CAD6212287.1"/>
    <property type="molecule type" value="Genomic_DNA"/>
</dbReference>
<keyword evidence="3" id="KW-1185">Reference proteome</keyword>
<feature type="compositionally biased region" description="Basic residues" evidence="1">
    <location>
        <begin position="94"/>
        <end position="109"/>
    </location>
</feature>
<sequence length="109" mass="12676">MANGRDRDSWQSCRGRPGRPQTAVRSSGRGRPLASESDPALGSVWRERRHRDGRMAASGQQQGHTAWRDRRRQHLSSSDSPLTRQARRYEQGKPRVRPLRMQRFAWKRS</sequence>
<accession>A0A811MTR2</accession>
<reference evidence="2" key="1">
    <citation type="submission" date="2020-10" db="EMBL/GenBank/DDBJ databases">
        <authorList>
            <person name="Han B."/>
            <person name="Lu T."/>
            <person name="Zhao Q."/>
            <person name="Huang X."/>
            <person name="Zhao Y."/>
        </authorList>
    </citation>
    <scope>NUCLEOTIDE SEQUENCE</scope>
</reference>
<organism evidence="2 3">
    <name type="scientific">Miscanthus lutarioriparius</name>
    <dbReference type="NCBI Taxonomy" id="422564"/>
    <lineage>
        <taxon>Eukaryota</taxon>
        <taxon>Viridiplantae</taxon>
        <taxon>Streptophyta</taxon>
        <taxon>Embryophyta</taxon>
        <taxon>Tracheophyta</taxon>
        <taxon>Spermatophyta</taxon>
        <taxon>Magnoliopsida</taxon>
        <taxon>Liliopsida</taxon>
        <taxon>Poales</taxon>
        <taxon>Poaceae</taxon>
        <taxon>PACMAD clade</taxon>
        <taxon>Panicoideae</taxon>
        <taxon>Andropogonodae</taxon>
        <taxon>Andropogoneae</taxon>
        <taxon>Saccharinae</taxon>
        <taxon>Miscanthus</taxon>
    </lineage>
</organism>
<proteinExistence type="predicted"/>